<accession>A0A645JPC4</accession>
<comment type="caution">
    <text evidence="1">The sequence shown here is derived from an EMBL/GenBank/DDBJ whole genome shotgun (WGS) entry which is preliminary data.</text>
</comment>
<dbReference type="InterPro" id="IPR013785">
    <property type="entry name" value="Aldolase_TIM"/>
</dbReference>
<evidence type="ECO:0008006" key="2">
    <source>
        <dbReference type="Google" id="ProtNLM"/>
    </source>
</evidence>
<dbReference type="Gene3D" id="3.20.20.70">
    <property type="entry name" value="Aldolase class I"/>
    <property type="match status" value="1"/>
</dbReference>
<dbReference type="EMBL" id="VSSQ01147084">
    <property type="protein sequence ID" value="MPN65152.1"/>
    <property type="molecule type" value="Genomic_DNA"/>
</dbReference>
<proteinExistence type="predicted"/>
<reference evidence="1" key="1">
    <citation type="submission" date="2019-08" db="EMBL/GenBank/DDBJ databases">
        <authorList>
            <person name="Kucharzyk K."/>
            <person name="Murdoch R.W."/>
            <person name="Higgins S."/>
            <person name="Loffler F."/>
        </authorList>
    </citation>
    <scope>NUCLEOTIDE SEQUENCE</scope>
</reference>
<dbReference type="AlphaFoldDB" id="A0A645JPC4"/>
<name>A0A645JPC4_9ZZZZ</name>
<evidence type="ECO:0000313" key="1">
    <source>
        <dbReference type="EMBL" id="MPN65152.1"/>
    </source>
</evidence>
<protein>
    <recommendedName>
        <fullName evidence="2">N-acetylneuraminate lyase</fullName>
    </recommendedName>
</protein>
<gene>
    <name evidence="1" type="ORF">SDC9_212931</name>
</gene>
<organism evidence="1">
    <name type="scientific">bioreactor metagenome</name>
    <dbReference type="NCBI Taxonomy" id="1076179"/>
    <lineage>
        <taxon>unclassified sequences</taxon>
        <taxon>metagenomes</taxon>
        <taxon>ecological metagenomes</taxon>
    </lineage>
</organism>
<sequence>MLCGMGALASNVMVGIARAVDAGNITEAVRLQNVFIRIFHGVYGIDLSAVWVGQKYALTKLGLIATPYTAAQEMSARTPEAKKRIEVCVEQYRRELD</sequence>